<reference evidence="1 2" key="1">
    <citation type="submission" date="2014-02" db="EMBL/GenBank/DDBJ databases">
        <authorList>
            <person name="Young C.-C."/>
            <person name="Hameed A."/>
            <person name="Huang H.-C."/>
            <person name="Shahina M."/>
        </authorList>
    </citation>
    <scope>NUCLEOTIDE SEQUENCE [LARGE SCALE GENOMIC DNA]</scope>
    <source>
        <strain evidence="1 2">CC-SAMT-1</strain>
    </source>
</reference>
<evidence type="ECO:0000313" key="2">
    <source>
        <dbReference type="Proteomes" id="UP000032229"/>
    </source>
</evidence>
<dbReference type="OrthoDB" id="1201186at2"/>
<dbReference type="AlphaFoldDB" id="A0A0C5WBC6"/>
<protein>
    <recommendedName>
        <fullName evidence="3">Rieske domain-containing protein</fullName>
    </recommendedName>
</protein>
<dbReference type="KEGG" id="sze:AW14_02385"/>
<dbReference type="STRING" id="1454006.AW14_02385"/>
<dbReference type="HOGENOM" id="CLU_124370_1_0_10"/>
<keyword evidence="2" id="KW-1185">Reference proteome</keyword>
<accession>A0A0C5WBC6</accession>
<proteinExistence type="predicted"/>
<gene>
    <name evidence="1" type="ORF">AW14_02385</name>
</gene>
<evidence type="ECO:0000313" key="1">
    <source>
        <dbReference type="EMBL" id="AJR02664.1"/>
    </source>
</evidence>
<dbReference type="Proteomes" id="UP000032229">
    <property type="component" value="Chromosome"/>
</dbReference>
<organism evidence="1 2">
    <name type="scientific">Siansivirga zeaxanthinifaciens CC-SAMT-1</name>
    <dbReference type="NCBI Taxonomy" id="1454006"/>
    <lineage>
        <taxon>Bacteria</taxon>
        <taxon>Pseudomonadati</taxon>
        <taxon>Bacteroidota</taxon>
        <taxon>Flavobacteriia</taxon>
        <taxon>Flavobacteriales</taxon>
        <taxon>Flavobacteriaceae</taxon>
        <taxon>Siansivirga</taxon>
    </lineage>
</organism>
<dbReference type="RefSeq" id="WP_044637340.1">
    <property type="nucleotide sequence ID" value="NZ_CP007202.1"/>
</dbReference>
<dbReference type="EMBL" id="CP007202">
    <property type="protein sequence ID" value="AJR02664.1"/>
    <property type="molecule type" value="Genomic_DNA"/>
</dbReference>
<dbReference type="PROSITE" id="PS51257">
    <property type="entry name" value="PROKAR_LIPOPROTEIN"/>
    <property type="match status" value="1"/>
</dbReference>
<sequence length="145" mass="15910">MKSILYLIPFILLASCSSDNVTQNPYLPNYEFNTGSLINTNLPQYSQLKFAGNSLILNSPYGINGVVLYYAGGENYNAFEITDPNHQLSTCSKLTVEGIIASCSCDDGNSYDLLNGIGREGTTGTYPLIRYRVEVSGSIIRIFNN</sequence>
<name>A0A0C5WBC6_9FLAO</name>
<evidence type="ECO:0008006" key="3">
    <source>
        <dbReference type="Google" id="ProtNLM"/>
    </source>
</evidence>